<feature type="transmembrane region" description="Helical" evidence="6">
    <location>
        <begin position="165"/>
        <end position="187"/>
    </location>
</feature>
<dbReference type="InterPro" id="IPR000515">
    <property type="entry name" value="MetI-like"/>
</dbReference>
<evidence type="ECO:0000259" key="8">
    <source>
        <dbReference type="PROSITE" id="PS50928"/>
    </source>
</evidence>
<sequence length="267" mass="28274">MQFFLSAVAWLLDPANYRPGLQTPLPIQDRIGEHLLYTFISVAIAALIALPLGLYIGHTGRGRGFVIAFTGSMRALPTLGLLGTLFVVIGMTVPFTQTAFIASIIAFVVLAIPSILAGAYAGVESVDPQTVDAARSVGMTELQILFKVEIPLSLPLIIGGIRASVLQVIATVVIASYISLGGLGAIISTGISLNDNDLILGGALLVTVLALVIDGLFALAQHLTRRGGPSRTRRSGAGRTRRSRTDVRSLPLRRRAVTVSSVDERDH</sequence>
<dbReference type="InterPro" id="IPR035906">
    <property type="entry name" value="MetI-like_sf"/>
</dbReference>
<evidence type="ECO:0000256" key="7">
    <source>
        <dbReference type="SAM" id="MobiDB-lite"/>
    </source>
</evidence>
<evidence type="ECO:0000256" key="5">
    <source>
        <dbReference type="ARBA" id="ARBA00023136"/>
    </source>
</evidence>
<feature type="transmembrane region" description="Helical" evidence="6">
    <location>
        <begin position="199"/>
        <end position="220"/>
    </location>
</feature>
<dbReference type="AlphaFoldDB" id="A0A4R6DQ74"/>
<accession>A0A4R6DQ74</accession>
<feature type="transmembrane region" description="Helical" evidence="6">
    <location>
        <begin position="36"/>
        <end position="56"/>
    </location>
</feature>
<dbReference type="GO" id="GO:0005886">
    <property type="term" value="C:plasma membrane"/>
    <property type="evidence" value="ECO:0007669"/>
    <property type="project" value="UniProtKB-SubCell"/>
</dbReference>
<dbReference type="Pfam" id="PF00528">
    <property type="entry name" value="BPD_transp_1"/>
    <property type="match status" value="1"/>
</dbReference>
<dbReference type="GO" id="GO:0055085">
    <property type="term" value="P:transmembrane transport"/>
    <property type="evidence" value="ECO:0007669"/>
    <property type="project" value="InterPro"/>
</dbReference>
<comment type="caution">
    <text evidence="9">The sequence shown here is derived from an EMBL/GenBank/DDBJ whole genome shotgun (WGS) entry which is preliminary data.</text>
</comment>
<feature type="domain" description="ABC transmembrane type-1" evidence="8">
    <location>
        <begin position="31"/>
        <end position="217"/>
    </location>
</feature>
<evidence type="ECO:0000313" key="10">
    <source>
        <dbReference type="Proteomes" id="UP000295764"/>
    </source>
</evidence>
<dbReference type="CDD" id="cd06261">
    <property type="entry name" value="TM_PBP2"/>
    <property type="match status" value="1"/>
</dbReference>
<feature type="region of interest" description="Disordered" evidence="7">
    <location>
        <begin position="226"/>
        <end position="246"/>
    </location>
</feature>
<reference evidence="9 10" key="1">
    <citation type="submission" date="2019-03" db="EMBL/GenBank/DDBJ databases">
        <title>Genomic analyses of the natural microbiome of Caenorhabditis elegans.</title>
        <authorList>
            <person name="Samuel B."/>
        </authorList>
    </citation>
    <scope>NUCLEOTIDE SEQUENCE [LARGE SCALE GENOMIC DNA]</scope>
    <source>
        <strain evidence="9 10">JUb65</strain>
    </source>
</reference>
<dbReference type="OrthoDB" id="5244012at2"/>
<gene>
    <name evidence="9" type="ORF">EDF64_101465</name>
</gene>
<feature type="transmembrane region" description="Helical" evidence="6">
    <location>
        <begin position="99"/>
        <end position="121"/>
    </location>
</feature>
<keyword evidence="3 6" id="KW-0812">Transmembrane</keyword>
<proteinExistence type="inferred from homology"/>
<feature type="compositionally biased region" description="Basic residues" evidence="7">
    <location>
        <begin position="231"/>
        <end position="242"/>
    </location>
</feature>
<comment type="similarity">
    <text evidence="6">Belongs to the binding-protein-dependent transport system permease family.</text>
</comment>
<dbReference type="GO" id="GO:0031460">
    <property type="term" value="P:glycine betaine transport"/>
    <property type="evidence" value="ECO:0007669"/>
    <property type="project" value="TreeGrafter"/>
</dbReference>
<protein>
    <submittedName>
        <fullName evidence="9">Osmoprotectant transport system permease protein</fullName>
    </submittedName>
</protein>
<keyword evidence="2 6" id="KW-0813">Transport</keyword>
<dbReference type="PANTHER" id="PTHR30177">
    <property type="entry name" value="GLYCINE BETAINE/L-PROLINE TRANSPORT SYSTEM PERMEASE PROTEIN PROW"/>
    <property type="match status" value="1"/>
</dbReference>
<dbReference type="InterPro" id="IPR051204">
    <property type="entry name" value="ABC_transp_perm/SBD"/>
</dbReference>
<keyword evidence="4 6" id="KW-1133">Transmembrane helix</keyword>
<evidence type="ECO:0000256" key="2">
    <source>
        <dbReference type="ARBA" id="ARBA00022448"/>
    </source>
</evidence>
<evidence type="ECO:0000256" key="1">
    <source>
        <dbReference type="ARBA" id="ARBA00004141"/>
    </source>
</evidence>
<dbReference type="EMBL" id="SNVW01000001">
    <property type="protein sequence ID" value="TDN46599.1"/>
    <property type="molecule type" value="Genomic_DNA"/>
</dbReference>
<organism evidence="9 10">
    <name type="scientific">Curtobacterium flaccumfaciens</name>
    <dbReference type="NCBI Taxonomy" id="2035"/>
    <lineage>
        <taxon>Bacteria</taxon>
        <taxon>Bacillati</taxon>
        <taxon>Actinomycetota</taxon>
        <taxon>Actinomycetes</taxon>
        <taxon>Micrococcales</taxon>
        <taxon>Microbacteriaceae</taxon>
        <taxon>Curtobacterium</taxon>
    </lineage>
</organism>
<comment type="subcellular location">
    <subcellularLocation>
        <location evidence="6">Cell membrane</location>
        <topology evidence="6">Multi-pass membrane protein</topology>
    </subcellularLocation>
    <subcellularLocation>
        <location evidence="1">Membrane</location>
        <topology evidence="1">Multi-pass membrane protein</topology>
    </subcellularLocation>
</comment>
<keyword evidence="5 6" id="KW-0472">Membrane</keyword>
<name>A0A4R6DQ74_9MICO</name>
<dbReference type="PANTHER" id="PTHR30177:SF33">
    <property type="entry name" value="POSSIBLE OSMOPROTECTANT (GLYCINE BETAINE_CARNITINE_CHOLINE_L-PROLINE) TRANSPORT INTEGRAL MEMBRANE PROTEIN ABC TRANSPORTER PROZ"/>
    <property type="match status" value="1"/>
</dbReference>
<dbReference type="PROSITE" id="PS50928">
    <property type="entry name" value="ABC_TM1"/>
    <property type="match status" value="1"/>
</dbReference>
<dbReference type="RefSeq" id="WP_133518452.1">
    <property type="nucleotide sequence ID" value="NZ_SNVW01000001.1"/>
</dbReference>
<dbReference type="Proteomes" id="UP000295764">
    <property type="component" value="Unassembled WGS sequence"/>
</dbReference>
<dbReference type="SUPFAM" id="SSF161098">
    <property type="entry name" value="MetI-like"/>
    <property type="match status" value="1"/>
</dbReference>
<dbReference type="Gene3D" id="1.10.3720.10">
    <property type="entry name" value="MetI-like"/>
    <property type="match status" value="1"/>
</dbReference>
<evidence type="ECO:0000256" key="6">
    <source>
        <dbReference type="RuleBase" id="RU363032"/>
    </source>
</evidence>
<evidence type="ECO:0000256" key="4">
    <source>
        <dbReference type="ARBA" id="ARBA00022989"/>
    </source>
</evidence>
<evidence type="ECO:0000313" key="9">
    <source>
        <dbReference type="EMBL" id="TDN46599.1"/>
    </source>
</evidence>
<evidence type="ECO:0000256" key="3">
    <source>
        <dbReference type="ARBA" id="ARBA00022692"/>
    </source>
</evidence>